<dbReference type="SMART" id="SM00342">
    <property type="entry name" value="HTH_ARAC"/>
    <property type="match status" value="1"/>
</dbReference>
<evidence type="ECO:0000259" key="4">
    <source>
        <dbReference type="PROSITE" id="PS01124"/>
    </source>
</evidence>
<evidence type="ECO:0000313" key="5">
    <source>
        <dbReference type="EMBL" id="GIP16649.1"/>
    </source>
</evidence>
<keyword evidence="2 5" id="KW-0238">DNA-binding</keyword>
<dbReference type="RefSeq" id="WP_213515040.1">
    <property type="nucleotide sequence ID" value="NZ_BOSE01000003.1"/>
</dbReference>
<dbReference type="SUPFAM" id="SSF46689">
    <property type="entry name" value="Homeodomain-like"/>
    <property type="match status" value="2"/>
</dbReference>
<keyword evidence="3" id="KW-0804">Transcription</keyword>
<comment type="caution">
    <text evidence="5">The sequence shown here is derived from an EMBL/GenBank/DDBJ whole genome shotgun (WGS) entry which is preliminary data.</text>
</comment>
<organism evidence="5 6">
    <name type="scientific">Paenibacillus montaniterrae</name>
    <dbReference type="NCBI Taxonomy" id="429341"/>
    <lineage>
        <taxon>Bacteria</taxon>
        <taxon>Bacillati</taxon>
        <taxon>Bacillota</taxon>
        <taxon>Bacilli</taxon>
        <taxon>Bacillales</taxon>
        <taxon>Paenibacillaceae</taxon>
        <taxon>Paenibacillus</taxon>
    </lineage>
</organism>
<dbReference type="InterPro" id="IPR018060">
    <property type="entry name" value="HTH_AraC"/>
</dbReference>
<dbReference type="PANTHER" id="PTHR43280">
    <property type="entry name" value="ARAC-FAMILY TRANSCRIPTIONAL REGULATOR"/>
    <property type="match status" value="1"/>
</dbReference>
<evidence type="ECO:0000256" key="1">
    <source>
        <dbReference type="ARBA" id="ARBA00023015"/>
    </source>
</evidence>
<dbReference type="Pfam" id="PF02311">
    <property type="entry name" value="AraC_binding"/>
    <property type="match status" value="1"/>
</dbReference>
<dbReference type="AlphaFoldDB" id="A0A919YQW5"/>
<dbReference type="Gene3D" id="1.10.10.60">
    <property type="entry name" value="Homeodomain-like"/>
    <property type="match status" value="2"/>
</dbReference>
<evidence type="ECO:0000313" key="6">
    <source>
        <dbReference type="Proteomes" id="UP000683139"/>
    </source>
</evidence>
<dbReference type="PRINTS" id="PR00032">
    <property type="entry name" value="HTHARAC"/>
</dbReference>
<name>A0A919YQW5_9BACL</name>
<reference evidence="5" key="1">
    <citation type="submission" date="2021-03" db="EMBL/GenBank/DDBJ databases">
        <title>Antimicrobial resistance genes in bacteria isolated from Japanese honey, and their potential for conferring macrolide and lincosamide resistance in the American foulbrood pathogen Paenibacillus larvae.</title>
        <authorList>
            <person name="Okamoto M."/>
            <person name="Kumagai M."/>
            <person name="Kanamori H."/>
            <person name="Takamatsu D."/>
        </authorList>
    </citation>
    <scope>NUCLEOTIDE SEQUENCE</scope>
    <source>
        <strain evidence="5">J40TS1</strain>
    </source>
</reference>
<keyword evidence="1" id="KW-0805">Transcription regulation</keyword>
<dbReference type="PROSITE" id="PS01124">
    <property type="entry name" value="HTH_ARAC_FAMILY_2"/>
    <property type="match status" value="1"/>
</dbReference>
<dbReference type="InterPro" id="IPR009057">
    <property type="entry name" value="Homeodomain-like_sf"/>
</dbReference>
<gene>
    <name evidence="5" type="primary">araC_1</name>
    <name evidence="5" type="ORF">J40TS1_22910</name>
</gene>
<accession>A0A919YQW5</accession>
<dbReference type="EMBL" id="BOSE01000003">
    <property type="protein sequence ID" value="GIP16649.1"/>
    <property type="molecule type" value="Genomic_DNA"/>
</dbReference>
<dbReference type="Gene3D" id="2.60.120.280">
    <property type="entry name" value="Regulatory protein AraC"/>
    <property type="match status" value="1"/>
</dbReference>
<dbReference type="InterPro" id="IPR020449">
    <property type="entry name" value="Tscrpt_reg_AraC-type_HTH"/>
</dbReference>
<dbReference type="InterPro" id="IPR003313">
    <property type="entry name" value="AraC-bd"/>
</dbReference>
<evidence type="ECO:0000256" key="3">
    <source>
        <dbReference type="ARBA" id="ARBA00023163"/>
    </source>
</evidence>
<dbReference type="GO" id="GO:0043565">
    <property type="term" value="F:sequence-specific DNA binding"/>
    <property type="evidence" value="ECO:0007669"/>
    <property type="project" value="InterPro"/>
</dbReference>
<dbReference type="Proteomes" id="UP000683139">
    <property type="component" value="Unassembled WGS sequence"/>
</dbReference>
<protein>
    <submittedName>
        <fullName evidence="5">DNA-binding transcriptional regulator AraC</fullName>
    </submittedName>
</protein>
<dbReference type="GO" id="GO:0003700">
    <property type="term" value="F:DNA-binding transcription factor activity"/>
    <property type="evidence" value="ECO:0007669"/>
    <property type="project" value="InterPro"/>
</dbReference>
<evidence type="ECO:0000256" key="2">
    <source>
        <dbReference type="ARBA" id="ARBA00023125"/>
    </source>
</evidence>
<dbReference type="SUPFAM" id="SSF51215">
    <property type="entry name" value="Regulatory protein AraC"/>
    <property type="match status" value="1"/>
</dbReference>
<proteinExistence type="predicted"/>
<dbReference type="InterPro" id="IPR037923">
    <property type="entry name" value="HTH-like"/>
</dbReference>
<dbReference type="PANTHER" id="PTHR43280:SF2">
    <property type="entry name" value="HTH-TYPE TRANSCRIPTIONAL REGULATOR EXSA"/>
    <property type="match status" value="1"/>
</dbReference>
<sequence length="272" mass="30984">MEQFDEPSHFDGKAYGIIIAGHFQVDDTYMTSRPHGMDDWLIAFTLNGRGYFKVDGAERVCGEGDIALLRPDTAHAYGTVKGESWNFVWAHFTSRSVGDQLLPVEPLSVHSFEQSSLRSRIDQAFRRILSDSRERSELWHELCANSLREILMLLSQLRKQKLDPRVAEALHYLSLNMRSPVQIAKLAKMIGISPSRLSHLFKEQTGLSIIDTLNQMRIRQAALLLEHTNRSASEVAYDVGFNNYNHFIEQFRKWLGTNPSGYRKASKSPSLS</sequence>
<keyword evidence="6" id="KW-1185">Reference proteome</keyword>
<dbReference type="Pfam" id="PF12833">
    <property type="entry name" value="HTH_18"/>
    <property type="match status" value="1"/>
</dbReference>
<feature type="domain" description="HTH araC/xylS-type" evidence="4">
    <location>
        <begin position="167"/>
        <end position="265"/>
    </location>
</feature>